<organism evidence="3 4">
    <name type="scientific">Pediococcus ethanolidurans</name>
    <dbReference type="NCBI Taxonomy" id="319653"/>
    <lineage>
        <taxon>Bacteria</taxon>
        <taxon>Bacillati</taxon>
        <taxon>Bacillota</taxon>
        <taxon>Bacilli</taxon>
        <taxon>Lactobacillales</taxon>
        <taxon>Lactobacillaceae</taxon>
        <taxon>Pediococcus</taxon>
    </lineage>
</organism>
<keyword evidence="4" id="KW-1185">Reference proteome</keyword>
<keyword evidence="1" id="KW-1133">Transmembrane helix</keyword>
<dbReference type="RefSeq" id="WP_057805242.1">
    <property type="nucleotide sequence ID" value="NZ_BJYP01000009.1"/>
</dbReference>
<proteinExistence type="predicted"/>
<dbReference type="InterPro" id="IPR043128">
    <property type="entry name" value="Rev_trsase/Diguanyl_cyclase"/>
</dbReference>
<dbReference type="EMBL" id="FOGK01000004">
    <property type="protein sequence ID" value="SER30185.1"/>
    <property type="molecule type" value="Genomic_DNA"/>
</dbReference>
<dbReference type="Pfam" id="PF00990">
    <property type="entry name" value="GGDEF"/>
    <property type="match status" value="1"/>
</dbReference>
<evidence type="ECO:0000313" key="3">
    <source>
        <dbReference type="EMBL" id="SER30185.1"/>
    </source>
</evidence>
<dbReference type="InterPro" id="IPR050469">
    <property type="entry name" value="Diguanylate_Cyclase"/>
</dbReference>
<evidence type="ECO:0000259" key="2">
    <source>
        <dbReference type="PROSITE" id="PS50887"/>
    </source>
</evidence>
<evidence type="ECO:0000256" key="1">
    <source>
        <dbReference type="SAM" id="Phobius"/>
    </source>
</evidence>
<feature type="transmembrane region" description="Helical" evidence="1">
    <location>
        <begin position="54"/>
        <end position="72"/>
    </location>
</feature>
<feature type="domain" description="GGDEF" evidence="2">
    <location>
        <begin position="245"/>
        <end position="381"/>
    </location>
</feature>
<protein>
    <submittedName>
        <fullName evidence="3">Diguanylate cyclase (GGDEF) domain-containing protein</fullName>
    </submittedName>
</protein>
<comment type="caution">
    <text evidence="3">The sequence shown here is derived from an EMBL/GenBank/DDBJ whole genome shotgun (WGS) entry which is preliminary data.</text>
</comment>
<dbReference type="SMART" id="SM00267">
    <property type="entry name" value="GGDEF"/>
    <property type="match status" value="1"/>
</dbReference>
<dbReference type="GeneID" id="76042891"/>
<evidence type="ECO:0000313" key="4">
    <source>
        <dbReference type="Proteomes" id="UP000182818"/>
    </source>
</evidence>
<dbReference type="Proteomes" id="UP000182818">
    <property type="component" value="Unassembled WGS sequence"/>
</dbReference>
<name>A0A1H9N3G8_9LACO</name>
<dbReference type="InterPro" id="IPR029787">
    <property type="entry name" value="Nucleotide_cyclase"/>
</dbReference>
<accession>A0A1H9N3G8</accession>
<feature type="transmembrane region" description="Helical" evidence="1">
    <location>
        <begin position="13"/>
        <end position="34"/>
    </location>
</feature>
<dbReference type="PANTHER" id="PTHR45138">
    <property type="entry name" value="REGULATORY COMPONENTS OF SENSORY TRANSDUCTION SYSTEM"/>
    <property type="match status" value="1"/>
</dbReference>
<feature type="transmembrane region" description="Helical" evidence="1">
    <location>
        <begin position="125"/>
        <end position="141"/>
    </location>
</feature>
<dbReference type="PANTHER" id="PTHR45138:SF9">
    <property type="entry name" value="DIGUANYLATE CYCLASE DGCM-RELATED"/>
    <property type="match status" value="1"/>
</dbReference>
<sequence>MYTYMNLETVGPWIAQLIVAVFFIVGFIDIYMAIWHTAFRNIHSSQAKRVTYRVLLIVLSVGVSSVLHFAGYNSGNNAMMYHNIGLFILVFSLLDEDINFGEYFIRSAAIVIVWTMHHVSGLTSWKFLISMAILLVMLVIIRRYRNEISLNLEANIVTFAILDLDFWLTLPLHSAGIAVSGVVDGEAILMFLLMTIFTWRQYHITVRNNHISHIANYDTMTDTKNYTAYQSDIFNLVGIARTNQQPLTLAVFDIDRFKQVNDQYGHLAGNIILTGISTIIQRILEQYSHEYQLYRTGGEEFAIIFPNSTKNEIIPVLIHCWRAVREQKFDYNTEMLNVTISMGMSSLRFTDESVDELYKRADDSLYDSKGHGRDTITVDGKEQNLTDDADNLTYAYFVQSIYDTKSGTSHVANELTLHCYDHREHAWIDPPRGDLNIDKKIKLIQDALINSACKNIVISLSTAEFLNLKVTRKVIDFRKSVDGPDKLFVELDRLPTVESLKQMMVLYHQGDIKVMLSHVGNNRHFEQVSPGLELIDGIKLTMQSLRDRSSESLKDNIQFWGRIANKWHIDFVLDGVLNEQEAKWVPTQNYITYVEGDFFDHSRLPISA</sequence>
<feature type="transmembrane region" description="Helical" evidence="1">
    <location>
        <begin position="176"/>
        <end position="199"/>
    </location>
</feature>
<dbReference type="PROSITE" id="PS50887">
    <property type="entry name" value="GGDEF"/>
    <property type="match status" value="1"/>
</dbReference>
<dbReference type="InterPro" id="IPR000160">
    <property type="entry name" value="GGDEF_dom"/>
</dbReference>
<dbReference type="Gene3D" id="3.30.70.270">
    <property type="match status" value="1"/>
</dbReference>
<dbReference type="NCBIfam" id="TIGR00254">
    <property type="entry name" value="GGDEF"/>
    <property type="match status" value="1"/>
</dbReference>
<gene>
    <name evidence="3" type="ORF">SAMN04487973_10464</name>
</gene>
<dbReference type="SUPFAM" id="SSF55073">
    <property type="entry name" value="Nucleotide cyclase"/>
    <property type="match status" value="1"/>
</dbReference>
<dbReference type="CDD" id="cd01949">
    <property type="entry name" value="GGDEF"/>
    <property type="match status" value="1"/>
</dbReference>
<reference evidence="3 4" key="1">
    <citation type="submission" date="2016-10" db="EMBL/GenBank/DDBJ databases">
        <authorList>
            <person name="Varghese N."/>
            <person name="Submissions S."/>
        </authorList>
    </citation>
    <scope>NUCLEOTIDE SEQUENCE [LARGE SCALE GENOMIC DNA]</scope>
    <source>
        <strain evidence="3 4">CGMCC 1.3889</strain>
    </source>
</reference>
<keyword evidence="1" id="KW-0472">Membrane</keyword>
<keyword evidence="1" id="KW-0812">Transmembrane</keyword>
<feature type="transmembrane region" description="Helical" evidence="1">
    <location>
        <begin position="148"/>
        <end position="170"/>
    </location>
</feature>